<sequence>MNRYFVYIAQFFIAGLIFSCKPSSNKTDLIENLLKERYDILLSYTPDSLAMPRSYSFETEKIRKVPSKDWTSGFYPGNLWLLYKLSGNESYKHHAKQWTAFIEKEKHNDKTHDMGFKVFCSFGQGLKHTNSEDYKSIIIKSAKTLSTRFNDSIGCIRSWDFNKDIWQFPVIIDNMMNLELLFEATKLSQDSTYHNMAIQHANTTLKNHFRDDHSIFHVIDYDTISYQPRMKVTHQGLNDLSVWARGQAWGIYGYTMAYRYTKDSRYLKQAEATATFYLNHKKLRDDGIPYWDFHDPEIPNAPRDVSAATIVAAALVELYGFTKNKTYLNYSKKVVEALKSEEYILETSVNAPFILKHSTGNWPKNDEVDVPIIYADYYFLETLLRLKNVNTI</sequence>
<dbReference type="GO" id="GO:0016787">
    <property type="term" value="F:hydrolase activity"/>
    <property type="evidence" value="ECO:0007669"/>
    <property type="project" value="UniProtKB-KW"/>
</dbReference>
<name>A0ABT8WZG9_9FLAO</name>
<keyword evidence="1 3" id="KW-0378">Hydrolase</keyword>
<dbReference type="InterPro" id="IPR052369">
    <property type="entry name" value="UG_Glycosaminoglycan_Hydrolase"/>
</dbReference>
<comment type="caution">
    <text evidence="3">The sequence shown here is derived from an EMBL/GenBank/DDBJ whole genome shotgun (WGS) entry which is preliminary data.</text>
</comment>
<comment type="similarity">
    <text evidence="2">Belongs to the glycosyl hydrolase 88 family.</text>
</comment>
<dbReference type="InterPro" id="IPR010905">
    <property type="entry name" value="Glyco_hydro_88"/>
</dbReference>
<dbReference type="RefSeq" id="WP_303281622.1">
    <property type="nucleotide sequence ID" value="NZ_BAABCZ010000005.1"/>
</dbReference>
<evidence type="ECO:0000256" key="1">
    <source>
        <dbReference type="ARBA" id="ARBA00022801"/>
    </source>
</evidence>
<accession>A0ABT8WZG9</accession>
<keyword evidence="4" id="KW-1185">Reference proteome</keyword>
<dbReference type="InterPro" id="IPR008928">
    <property type="entry name" value="6-hairpin_glycosidase_sf"/>
</dbReference>
<reference evidence="3" key="1">
    <citation type="submission" date="2023-07" db="EMBL/GenBank/DDBJ databases">
        <title>Two novel species in the genus Flavivirga.</title>
        <authorList>
            <person name="Kwon K."/>
        </authorList>
    </citation>
    <scope>NUCLEOTIDE SEQUENCE</scope>
    <source>
        <strain evidence="3">KACC 14157</strain>
    </source>
</reference>
<dbReference type="PROSITE" id="PS51257">
    <property type="entry name" value="PROKAR_LIPOPROTEIN"/>
    <property type="match status" value="1"/>
</dbReference>
<dbReference type="InterPro" id="IPR012341">
    <property type="entry name" value="6hp_glycosidase-like_sf"/>
</dbReference>
<gene>
    <name evidence="3" type="ORF">Q4Q39_06605</name>
</gene>
<evidence type="ECO:0000256" key="2">
    <source>
        <dbReference type="ARBA" id="ARBA00038358"/>
    </source>
</evidence>
<dbReference type="Pfam" id="PF07470">
    <property type="entry name" value="Glyco_hydro_88"/>
    <property type="match status" value="1"/>
</dbReference>
<dbReference type="EMBL" id="JAUOEM010000002">
    <property type="protein sequence ID" value="MDO5987077.1"/>
    <property type="molecule type" value="Genomic_DNA"/>
</dbReference>
<organism evidence="3 4">
    <name type="scientific">Flavivirga amylovorans</name>
    <dbReference type="NCBI Taxonomy" id="870486"/>
    <lineage>
        <taxon>Bacteria</taxon>
        <taxon>Pseudomonadati</taxon>
        <taxon>Bacteroidota</taxon>
        <taxon>Flavobacteriia</taxon>
        <taxon>Flavobacteriales</taxon>
        <taxon>Flavobacteriaceae</taxon>
        <taxon>Flavivirga</taxon>
    </lineage>
</organism>
<dbReference type="Proteomes" id="UP001176891">
    <property type="component" value="Unassembled WGS sequence"/>
</dbReference>
<dbReference type="PANTHER" id="PTHR36845">
    <property type="entry name" value="HYDROLASE, PUTATIVE (AFU_ORTHOLOGUE AFUA_7G05090)-RELATED"/>
    <property type="match status" value="1"/>
</dbReference>
<proteinExistence type="inferred from homology"/>
<dbReference type="PANTHER" id="PTHR36845:SF1">
    <property type="entry name" value="HYDROLASE, PUTATIVE (AFU_ORTHOLOGUE AFUA_7G05090)-RELATED"/>
    <property type="match status" value="1"/>
</dbReference>
<protein>
    <submittedName>
        <fullName evidence="3">Glycoside hydrolase family 88 protein</fullName>
    </submittedName>
</protein>
<dbReference type="Gene3D" id="1.50.10.10">
    <property type="match status" value="1"/>
</dbReference>
<evidence type="ECO:0000313" key="4">
    <source>
        <dbReference type="Proteomes" id="UP001176891"/>
    </source>
</evidence>
<evidence type="ECO:0000313" key="3">
    <source>
        <dbReference type="EMBL" id="MDO5987077.1"/>
    </source>
</evidence>
<dbReference type="SUPFAM" id="SSF48208">
    <property type="entry name" value="Six-hairpin glycosidases"/>
    <property type="match status" value="1"/>
</dbReference>